<dbReference type="Pfam" id="PF00484">
    <property type="entry name" value="Pro_CA"/>
    <property type="match status" value="1"/>
</dbReference>
<evidence type="ECO:0000256" key="7">
    <source>
        <dbReference type="PIRSR" id="PIRSR601765-1"/>
    </source>
</evidence>
<comment type="similarity">
    <text evidence="1">Belongs to the beta-class carbonic anhydrase family.</text>
</comment>
<dbReference type="RefSeq" id="WP_160352852.1">
    <property type="nucleotide sequence ID" value="NZ_SDWJ01000001.1"/>
</dbReference>
<dbReference type="Gene3D" id="3.40.1050.10">
    <property type="entry name" value="Carbonic anhydrase"/>
    <property type="match status" value="1"/>
</dbReference>
<evidence type="ECO:0000256" key="4">
    <source>
        <dbReference type="ARBA" id="ARBA00022833"/>
    </source>
</evidence>
<feature type="binding site" evidence="7">
    <location>
        <position position="104"/>
    </location>
    <ligand>
        <name>Zn(2+)</name>
        <dbReference type="ChEBI" id="CHEBI:29105"/>
    </ligand>
</feature>
<dbReference type="EMBL" id="SDWJ01000001">
    <property type="protein sequence ID" value="MVZ96914.1"/>
    <property type="molecule type" value="Genomic_DNA"/>
</dbReference>
<evidence type="ECO:0000256" key="3">
    <source>
        <dbReference type="ARBA" id="ARBA00022723"/>
    </source>
</evidence>
<keyword evidence="4 7" id="KW-0862">Zinc</keyword>
<keyword evidence="3 7" id="KW-0479">Metal-binding</keyword>
<dbReference type="SMART" id="SM00947">
    <property type="entry name" value="Pro_CA"/>
    <property type="match status" value="1"/>
</dbReference>
<dbReference type="GO" id="GO:0008270">
    <property type="term" value="F:zinc ion binding"/>
    <property type="evidence" value="ECO:0007669"/>
    <property type="project" value="InterPro"/>
</dbReference>
<dbReference type="InterPro" id="IPR045066">
    <property type="entry name" value="Beta_CA_cladeB"/>
</dbReference>
<comment type="caution">
    <text evidence="8">The sequence shown here is derived from an EMBL/GenBank/DDBJ whole genome shotgun (WGS) entry which is preliminary data.</text>
</comment>
<proteinExistence type="inferred from homology"/>
<evidence type="ECO:0000313" key="9">
    <source>
        <dbReference type="Proteomes" id="UP000471147"/>
    </source>
</evidence>
<dbReference type="OrthoDB" id="9797527at2"/>
<keyword evidence="9" id="KW-1185">Reference proteome</keyword>
<evidence type="ECO:0000256" key="1">
    <source>
        <dbReference type="ARBA" id="ARBA00006217"/>
    </source>
</evidence>
<dbReference type="SUPFAM" id="SSF53056">
    <property type="entry name" value="beta-carbonic anhydrase, cab"/>
    <property type="match status" value="1"/>
</dbReference>
<protein>
    <recommendedName>
        <fullName evidence="2">carbonic anhydrase</fullName>
        <ecNumber evidence="2">4.2.1.1</ecNumber>
    </recommendedName>
</protein>
<reference evidence="8 9" key="1">
    <citation type="submission" date="2019-01" db="EMBL/GenBank/DDBJ databases">
        <title>Sphingorhabdus lacus sp.nov., isolated from an oligotrophic freshwater lake.</title>
        <authorList>
            <person name="Park M."/>
        </authorList>
    </citation>
    <scope>NUCLEOTIDE SEQUENCE [LARGE SCALE GENOMIC DNA]</scope>
    <source>
        <strain evidence="8 9">IMCC26285</strain>
    </source>
</reference>
<dbReference type="Proteomes" id="UP000471147">
    <property type="component" value="Unassembled WGS sequence"/>
</dbReference>
<sequence length="207" mass="22327">MPEFASLIEGYKRFRNDAYVKQKARFDALASDGQSPPVMIISCCDSRVDPATVFDTVPGQVFALRNVANLVPPYETGGGLHGVSAAIEFGVLGLEVRHIVILGHAQCGGITASLSGSDLGQQGHSFVDKWVGIIDDARDAILAANCDDPQHALELETVRVSLANLRTFPFITEREKTGFLKLHGAYFGIAQGELHVLDEATGMFEPQ</sequence>
<dbReference type="PANTHER" id="PTHR11002">
    <property type="entry name" value="CARBONIC ANHYDRASE"/>
    <property type="match status" value="1"/>
</dbReference>
<dbReference type="CDD" id="cd00884">
    <property type="entry name" value="beta_CA_cladeB"/>
    <property type="match status" value="1"/>
</dbReference>
<evidence type="ECO:0000256" key="6">
    <source>
        <dbReference type="ARBA" id="ARBA00048348"/>
    </source>
</evidence>
<dbReference type="AlphaFoldDB" id="A0A6I4LYH8"/>
<comment type="catalytic activity">
    <reaction evidence="6">
        <text>hydrogencarbonate + H(+) = CO2 + H2O</text>
        <dbReference type="Rhea" id="RHEA:10748"/>
        <dbReference type="ChEBI" id="CHEBI:15377"/>
        <dbReference type="ChEBI" id="CHEBI:15378"/>
        <dbReference type="ChEBI" id="CHEBI:16526"/>
        <dbReference type="ChEBI" id="CHEBI:17544"/>
        <dbReference type="EC" id="4.2.1.1"/>
    </reaction>
</comment>
<evidence type="ECO:0000313" key="8">
    <source>
        <dbReference type="EMBL" id="MVZ96914.1"/>
    </source>
</evidence>
<accession>A0A6I4LYH8</accession>
<feature type="binding site" evidence="7">
    <location>
        <position position="43"/>
    </location>
    <ligand>
        <name>Zn(2+)</name>
        <dbReference type="ChEBI" id="CHEBI:29105"/>
    </ligand>
</feature>
<feature type="binding site" evidence="7">
    <location>
        <position position="45"/>
    </location>
    <ligand>
        <name>Zn(2+)</name>
        <dbReference type="ChEBI" id="CHEBI:29105"/>
    </ligand>
</feature>
<dbReference type="InterPro" id="IPR036874">
    <property type="entry name" value="Carbonic_anhydrase_sf"/>
</dbReference>
<organism evidence="8 9">
    <name type="scientific">Sphingorhabdus profundilacus</name>
    <dbReference type="NCBI Taxonomy" id="2509718"/>
    <lineage>
        <taxon>Bacteria</taxon>
        <taxon>Pseudomonadati</taxon>
        <taxon>Pseudomonadota</taxon>
        <taxon>Alphaproteobacteria</taxon>
        <taxon>Sphingomonadales</taxon>
        <taxon>Sphingomonadaceae</taxon>
        <taxon>Sphingorhabdus</taxon>
    </lineage>
</organism>
<dbReference type="GO" id="GO:0004089">
    <property type="term" value="F:carbonate dehydratase activity"/>
    <property type="evidence" value="ECO:0007669"/>
    <property type="project" value="UniProtKB-EC"/>
</dbReference>
<dbReference type="EC" id="4.2.1.1" evidence="2"/>
<keyword evidence="5" id="KW-0456">Lyase</keyword>
<dbReference type="InterPro" id="IPR001765">
    <property type="entry name" value="Carbonic_anhydrase"/>
</dbReference>
<evidence type="ECO:0000256" key="2">
    <source>
        <dbReference type="ARBA" id="ARBA00012925"/>
    </source>
</evidence>
<comment type="cofactor">
    <cofactor evidence="7">
        <name>Zn(2+)</name>
        <dbReference type="ChEBI" id="CHEBI:29105"/>
    </cofactor>
    <text evidence="7">Binds 1 zinc ion per subunit.</text>
</comment>
<dbReference type="PANTHER" id="PTHR11002:SF76">
    <property type="entry name" value="CARBONIC ANHYDRASE"/>
    <property type="match status" value="1"/>
</dbReference>
<name>A0A6I4LYH8_9SPHN</name>
<feature type="binding site" evidence="7">
    <location>
        <position position="107"/>
    </location>
    <ligand>
        <name>Zn(2+)</name>
        <dbReference type="ChEBI" id="CHEBI:29105"/>
    </ligand>
</feature>
<evidence type="ECO:0000256" key="5">
    <source>
        <dbReference type="ARBA" id="ARBA00023239"/>
    </source>
</evidence>
<gene>
    <name evidence="8" type="ORF">EUU23_04240</name>
</gene>